<dbReference type="PATRIC" id="fig|1305731.5.peg.2897"/>
<proteinExistence type="predicted"/>
<protein>
    <submittedName>
        <fullName evidence="2">Uncharacterized protein</fullName>
    </submittedName>
</protein>
<evidence type="ECO:0000313" key="3">
    <source>
        <dbReference type="Proteomes" id="UP000050416"/>
    </source>
</evidence>
<gene>
    <name evidence="2" type="ORF">HLUCCX14_04005</name>
</gene>
<comment type="caution">
    <text evidence="2">The sequence shown here is derived from an EMBL/GenBank/DDBJ whole genome shotgun (WGS) entry which is preliminary data.</text>
</comment>
<evidence type="ECO:0000313" key="2">
    <source>
        <dbReference type="EMBL" id="KPQ29796.1"/>
    </source>
</evidence>
<dbReference type="EMBL" id="LJZQ01000004">
    <property type="protein sequence ID" value="KPQ29796.1"/>
    <property type="molecule type" value="Genomic_DNA"/>
</dbReference>
<name>A0A0P8D262_9GAMM</name>
<dbReference type="Proteomes" id="UP000050416">
    <property type="component" value="Unassembled WGS sequence"/>
</dbReference>
<dbReference type="AlphaFoldDB" id="A0A0P8D262"/>
<feature type="region of interest" description="Disordered" evidence="1">
    <location>
        <begin position="29"/>
        <end position="54"/>
    </location>
</feature>
<evidence type="ECO:0000256" key="1">
    <source>
        <dbReference type="SAM" id="MobiDB-lite"/>
    </source>
</evidence>
<accession>A0A0P8D262</accession>
<reference evidence="2 3" key="1">
    <citation type="submission" date="2015-09" db="EMBL/GenBank/DDBJ databases">
        <title>Identification and resolution of microdiversity through metagenomic sequencing of parallel consortia.</title>
        <authorList>
            <person name="Nelson W.C."/>
            <person name="Romine M.F."/>
            <person name="Lindemann S.R."/>
        </authorList>
    </citation>
    <scope>NUCLEOTIDE SEQUENCE [LARGE SCALE GENOMIC DNA]</scope>
    <source>
        <strain evidence="2">HL-55</strain>
    </source>
</reference>
<sequence>MDRKPDIIRAIVLIFAVGLVVTGFTSIQASEDKRADRQAPLTSFMQPADQRLNR</sequence>
<organism evidence="2 3">
    <name type="scientific">Marinobacter excellens HL-55</name>
    <dbReference type="NCBI Taxonomy" id="1305731"/>
    <lineage>
        <taxon>Bacteria</taxon>
        <taxon>Pseudomonadati</taxon>
        <taxon>Pseudomonadota</taxon>
        <taxon>Gammaproteobacteria</taxon>
        <taxon>Pseudomonadales</taxon>
        <taxon>Marinobacteraceae</taxon>
        <taxon>Marinobacter</taxon>
    </lineage>
</organism>